<keyword evidence="1" id="KW-1133">Transmembrane helix</keyword>
<reference evidence="2 3" key="1">
    <citation type="submission" date="2016-05" db="EMBL/GenBank/DDBJ databases">
        <title>Niabella ginsenosidivorans BS26 whole genome sequencing.</title>
        <authorList>
            <person name="Im W.T."/>
            <person name="Siddiqi M.Z."/>
        </authorList>
    </citation>
    <scope>NUCLEOTIDE SEQUENCE [LARGE SCALE GENOMIC DNA]</scope>
    <source>
        <strain evidence="2 3">BS26</strain>
    </source>
</reference>
<dbReference type="InterPro" id="IPR021354">
    <property type="entry name" value="DUF2975"/>
</dbReference>
<keyword evidence="1" id="KW-0812">Transmembrane</keyword>
<keyword evidence="1" id="KW-0472">Membrane</keyword>
<dbReference type="RefSeq" id="WP_067759173.1">
    <property type="nucleotide sequence ID" value="NZ_CP015772.1"/>
</dbReference>
<dbReference type="KEGG" id="nia:A8C56_18065"/>
<feature type="transmembrane region" description="Helical" evidence="1">
    <location>
        <begin position="148"/>
        <end position="166"/>
    </location>
</feature>
<evidence type="ECO:0000313" key="3">
    <source>
        <dbReference type="Proteomes" id="UP000077667"/>
    </source>
</evidence>
<protein>
    <recommendedName>
        <fullName evidence="4">DUF2975 domain-containing protein</fullName>
    </recommendedName>
</protein>
<feature type="transmembrane region" description="Helical" evidence="1">
    <location>
        <begin position="62"/>
        <end position="86"/>
    </location>
</feature>
<dbReference type="OrthoDB" id="672524at2"/>
<evidence type="ECO:0008006" key="4">
    <source>
        <dbReference type="Google" id="ProtNLM"/>
    </source>
</evidence>
<dbReference type="Proteomes" id="UP000077667">
    <property type="component" value="Chromosome"/>
</dbReference>
<name>A0A1A9I5L7_9BACT</name>
<dbReference type="STRING" id="1176587.A8C56_18065"/>
<proteinExistence type="predicted"/>
<keyword evidence="3" id="KW-1185">Reference proteome</keyword>
<dbReference type="EMBL" id="CP015772">
    <property type="protein sequence ID" value="ANH82625.1"/>
    <property type="molecule type" value="Genomic_DNA"/>
</dbReference>
<feature type="transmembrane region" description="Helical" evidence="1">
    <location>
        <begin position="12"/>
        <end position="41"/>
    </location>
</feature>
<sequence length="176" mass="19880">MKTNTKMLLDIMQVVCWILFIGLCIQAGTLLVSLLFTYFGNTRIAEQFAKDLYLPKLYHYSPFYYIALCSLLLAIALLKAHIFYLVIQFFSRVNMDHPFSHPVSNLISKVVQTAFGIGIIAVIGNVYNQALMKKNIPATSLSWQSSEFLFLAGILFVISLIFKRGVALQSENDLTI</sequence>
<dbReference type="AlphaFoldDB" id="A0A1A9I5L7"/>
<organism evidence="2 3">
    <name type="scientific">Niabella ginsenosidivorans</name>
    <dbReference type="NCBI Taxonomy" id="1176587"/>
    <lineage>
        <taxon>Bacteria</taxon>
        <taxon>Pseudomonadati</taxon>
        <taxon>Bacteroidota</taxon>
        <taxon>Chitinophagia</taxon>
        <taxon>Chitinophagales</taxon>
        <taxon>Chitinophagaceae</taxon>
        <taxon>Niabella</taxon>
    </lineage>
</organism>
<dbReference type="Pfam" id="PF11188">
    <property type="entry name" value="DUF2975"/>
    <property type="match status" value="1"/>
</dbReference>
<evidence type="ECO:0000313" key="2">
    <source>
        <dbReference type="EMBL" id="ANH82625.1"/>
    </source>
</evidence>
<evidence type="ECO:0000256" key="1">
    <source>
        <dbReference type="SAM" id="Phobius"/>
    </source>
</evidence>
<gene>
    <name evidence="2" type="ORF">A8C56_18065</name>
</gene>
<feature type="transmembrane region" description="Helical" evidence="1">
    <location>
        <begin position="106"/>
        <end position="127"/>
    </location>
</feature>
<accession>A0A1A9I5L7</accession>